<feature type="compositionally biased region" description="Polar residues" evidence="1">
    <location>
        <begin position="1"/>
        <end position="10"/>
    </location>
</feature>
<evidence type="ECO:0000256" key="1">
    <source>
        <dbReference type="SAM" id="MobiDB-lite"/>
    </source>
</evidence>
<keyword evidence="3" id="KW-1185">Reference proteome</keyword>
<dbReference type="EMBL" id="JAAAHW010005289">
    <property type="protein sequence ID" value="KAF9969218.1"/>
    <property type="molecule type" value="Genomic_DNA"/>
</dbReference>
<dbReference type="AlphaFoldDB" id="A0A9P6JFH2"/>
<sequence>MSYQGHNQHGQFAGSAARTFAPHPQQTNSSQLGLAQHTQQQSQQPQHQQYATHLQHHTPNNSNFGLSPLAAASSYKLDSTRDSRQTNGLQSYGSMSGGSWNSTADMTGFGQTPLLAQPHHSAPQPSLPMSQYSQPQPQPQPQQQPQPPPQPQQHPQHTFQLFSAHSQSPTHLR</sequence>
<gene>
    <name evidence="2" type="ORF">BGZ65_012146</name>
</gene>
<reference evidence="2" key="1">
    <citation type="journal article" date="2020" name="Fungal Divers.">
        <title>Resolving the Mortierellaceae phylogeny through synthesis of multi-gene phylogenetics and phylogenomics.</title>
        <authorList>
            <person name="Vandepol N."/>
            <person name="Liber J."/>
            <person name="Desiro A."/>
            <person name="Na H."/>
            <person name="Kennedy M."/>
            <person name="Barry K."/>
            <person name="Grigoriev I.V."/>
            <person name="Miller A.N."/>
            <person name="O'Donnell K."/>
            <person name="Stajich J.E."/>
            <person name="Bonito G."/>
        </authorList>
    </citation>
    <scope>NUCLEOTIDE SEQUENCE</scope>
    <source>
        <strain evidence="2">MES-2147</strain>
    </source>
</reference>
<dbReference type="OrthoDB" id="1919336at2759"/>
<comment type="caution">
    <text evidence="2">The sequence shown here is derived from an EMBL/GenBank/DDBJ whole genome shotgun (WGS) entry which is preliminary data.</text>
</comment>
<feature type="compositionally biased region" description="Low complexity" evidence="1">
    <location>
        <begin position="30"/>
        <end position="53"/>
    </location>
</feature>
<feature type="compositionally biased region" description="Pro residues" evidence="1">
    <location>
        <begin position="136"/>
        <end position="152"/>
    </location>
</feature>
<organism evidence="2 3">
    <name type="scientific">Modicella reniformis</name>
    <dbReference type="NCBI Taxonomy" id="1440133"/>
    <lineage>
        <taxon>Eukaryota</taxon>
        <taxon>Fungi</taxon>
        <taxon>Fungi incertae sedis</taxon>
        <taxon>Mucoromycota</taxon>
        <taxon>Mortierellomycotina</taxon>
        <taxon>Mortierellomycetes</taxon>
        <taxon>Mortierellales</taxon>
        <taxon>Mortierellaceae</taxon>
        <taxon>Modicella</taxon>
    </lineage>
</organism>
<accession>A0A9P6JFH2</accession>
<evidence type="ECO:0000313" key="3">
    <source>
        <dbReference type="Proteomes" id="UP000749646"/>
    </source>
</evidence>
<feature type="non-terminal residue" evidence="2">
    <location>
        <position position="173"/>
    </location>
</feature>
<feature type="compositionally biased region" description="Polar residues" evidence="1">
    <location>
        <begin position="157"/>
        <end position="173"/>
    </location>
</feature>
<name>A0A9P6JFH2_9FUNG</name>
<feature type="compositionally biased region" description="Polar residues" evidence="1">
    <location>
        <begin position="85"/>
        <end position="105"/>
    </location>
</feature>
<proteinExistence type="predicted"/>
<dbReference type="Proteomes" id="UP000749646">
    <property type="component" value="Unassembled WGS sequence"/>
</dbReference>
<feature type="compositionally biased region" description="Low complexity" evidence="1">
    <location>
        <begin position="123"/>
        <end position="135"/>
    </location>
</feature>
<protein>
    <submittedName>
        <fullName evidence="2">Uncharacterized protein</fullName>
    </submittedName>
</protein>
<evidence type="ECO:0000313" key="2">
    <source>
        <dbReference type="EMBL" id="KAF9969218.1"/>
    </source>
</evidence>
<feature type="region of interest" description="Disordered" evidence="1">
    <location>
        <begin position="1"/>
        <end position="173"/>
    </location>
</feature>